<dbReference type="InterPro" id="IPR016102">
    <property type="entry name" value="Succinyl-CoA_synth-like"/>
</dbReference>
<feature type="domain" description="ATP-citrate synthase/succinyl-CoA ligase C-terminal" evidence="23">
    <location>
        <begin position="721"/>
        <end position="851"/>
    </location>
</feature>
<dbReference type="InterPro" id="IPR056749">
    <property type="entry name" value="Citrate_synth_N"/>
</dbReference>
<evidence type="ECO:0000313" key="27">
    <source>
        <dbReference type="WBParaSite" id="TREG1_130330.1"/>
    </source>
</evidence>
<dbReference type="PANTHER" id="PTHR23118">
    <property type="entry name" value="ATP-CITRATE SYNTHASE"/>
    <property type="match status" value="1"/>
</dbReference>
<dbReference type="SUPFAM" id="SSF48256">
    <property type="entry name" value="Citrate synthase"/>
    <property type="match status" value="1"/>
</dbReference>
<evidence type="ECO:0000256" key="7">
    <source>
        <dbReference type="ARBA" id="ARBA00022490"/>
    </source>
</evidence>
<dbReference type="GO" id="GO:0006085">
    <property type="term" value="P:acetyl-CoA biosynthetic process"/>
    <property type="evidence" value="ECO:0007669"/>
    <property type="project" value="InterPro"/>
</dbReference>
<evidence type="ECO:0000256" key="9">
    <source>
        <dbReference type="ARBA" id="ARBA00022516"/>
    </source>
</evidence>
<evidence type="ECO:0000256" key="13">
    <source>
        <dbReference type="ARBA" id="ARBA00022741"/>
    </source>
</evidence>
<keyword evidence="14" id="KW-0067">ATP-binding</keyword>
<evidence type="ECO:0000256" key="17">
    <source>
        <dbReference type="ARBA" id="ARBA00022990"/>
    </source>
</evidence>
<proteinExistence type="inferred from homology"/>
<comment type="subcellular location">
    <subcellularLocation>
        <location evidence="2">Cytoplasm</location>
        <location evidence="2">Cytosol</location>
    </subcellularLocation>
</comment>
<dbReference type="Pfam" id="PF24948">
    <property type="entry name" value="Citrate_synth_N"/>
    <property type="match status" value="1"/>
</dbReference>
<dbReference type="InterPro" id="IPR033847">
    <property type="entry name" value="Citrt_syn/SCS-alpha_CS"/>
</dbReference>
<evidence type="ECO:0000256" key="6">
    <source>
        <dbReference type="ARBA" id="ARBA00012639"/>
    </source>
</evidence>
<evidence type="ECO:0000256" key="16">
    <source>
        <dbReference type="ARBA" id="ARBA00022843"/>
    </source>
</evidence>
<dbReference type="EC" id="2.3.3.8" evidence="6"/>
<keyword evidence="10" id="KW-0597">Phosphoprotein</keyword>
<dbReference type="GO" id="GO:0005829">
    <property type="term" value="C:cytosol"/>
    <property type="evidence" value="ECO:0007669"/>
    <property type="project" value="UniProtKB-SubCell"/>
</dbReference>
<dbReference type="FunFam" id="3.40.50.261:FF:000003">
    <property type="entry name" value="ATP-citrate synthase subunit"/>
    <property type="match status" value="1"/>
</dbReference>
<feature type="active site" description="Tele-phosphohistidine intermediate" evidence="22">
    <location>
        <position position="828"/>
    </location>
</feature>
<dbReference type="Gene3D" id="1.10.230.10">
    <property type="entry name" value="Cytochrome P450-Terp, domain 2"/>
    <property type="match status" value="1"/>
</dbReference>
<dbReference type="InterPro" id="IPR036969">
    <property type="entry name" value="Citrate_synthase_sf"/>
</dbReference>
<keyword evidence="11" id="KW-0808">Transferase</keyword>
<evidence type="ECO:0000256" key="2">
    <source>
        <dbReference type="ARBA" id="ARBA00004514"/>
    </source>
</evidence>
<evidence type="ECO:0000256" key="15">
    <source>
        <dbReference type="ARBA" id="ARBA00022842"/>
    </source>
</evidence>
<dbReference type="PIRSF" id="PIRSF036511">
    <property type="entry name" value="ATP_citrt_syn"/>
    <property type="match status" value="1"/>
</dbReference>
<evidence type="ECO:0000256" key="19">
    <source>
        <dbReference type="ARBA" id="ARBA00030151"/>
    </source>
</evidence>
<feature type="domain" description="ATP-citrate synthase citrate-binding" evidence="24">
    <location>
        <begin position="274"/>
        <end position="460"/>
    </location>
</feature>
<dbReference type="Proteomes" id="UP000050795">
    <property type="component" value="Unassembled WGS sequence"/>
</dbReference>
<keyword evidence="15" id="KW-0460">Magnesium</keyword>
<keyword evidence="17" id="KW-0007">Acetylation</keyword>
<accession>A0AA85IZ71</accession>
<evidence type="ECO:0000256" key="10">
    <source>
        <dbReference type="ARBA" id="ARBA00022553"/>
    </source>
</evidence>
<reference evidence="27" key="2">
    <citation type="submission" date="2023-11" db="UniProtKB">
        <authorList>
            <consortium name="WormBaseParasite"/>
        </authorList>
    </citation>
    <scope>IDENTIFICATION</scope>
</reference>
<keyword evidence="16" id="KW-0832">Ubl conjugation</keyword>
<dbReference type="InterPro" id="IPR005811">
    <property type="entry name" value="SUCC_ACL_C"/>
</dbReference>
<dbReference type="Gene3D" id="3.30.470.110">
    <property type="match status" value="1"/>
</dbReference>
<dbReference type="FunFam" id="3.40.50.720:FF:000024">
    <property type="entry name" value="Probable ATP-citrate synthase"/>
    <property type="match status" value="1"/>
</dbReference>
<dbReference type="PANTHER" id="PTHR23118:SF42">
    <property type="entry name" value="ATP-CITRATE SYNTHASE"/>
    <property type="match status" value="1"/>
</dbReference>
<dbReference type="SUPFAM" id="SSF52210">
    <property type="entry name" value="Succinyl-CoA synthetase domains"/>
    <property type="match status" value="1"/>
</dbReference>
<comment type="similarity">
    <text evidence="3">In the C-terminal section; belongs to the succinate/malate CoA ligase alpha subunit family.</text>
</comment>
<evidence type="ECO:0000256" key="14">
    <source>
        <dbReference type="ARBA" id="ARBA00022840"/>
    </source>
</evidence>
<comment type="cofactor">
    <cofactor evidence="1">
        <name>Mg(2+)</name>
        <dbReference type="ChEBI" id="CHEBI:18420"/>
    </cofactor>
</comment>
<evidence type="ECO:0000256" key="21">
    <source>
        <dbReference type="ARBA" id="ARBA00093367"/>
    </source>
</evidence>
<keyword evidence="9" id="KW-0444">Lipid biosynthesis</keyword>
<dbReference type="SUPFAM" id="SSF51735">
    <property type="entry name" value="NAD(P)-binding Rossmann-fold domains"/>
    <property type="match status" value="1"/>
</dbReference>
<dbReference type="FunFam" id="3.40.50.261:FF:000004">
    <property type="entry name" value="ATP-citrate synthase subunit"/>
    <property type="match status" value="1"/>
</dbReference>
<keyword evidence="26" id="KW-1185">Reference proteome</keyword>
<keyword evidence="7" id="KW-0963">Cytoplasm</keyword>
<dbReference type="InterPro" id="IPR016143">
    <property type="entry name" value="Citrate_synth-like_sm_a-sub"/>
</dbReference>
<evidence type="ECO:0000259" key="23">
    <source>
        <dbReference type="Pfam" id="PF00549"/>
    </source>
</evidence>
<dbReference type="WBParaSite" id="TREG1_130330.1">
    <property type="protein sequence ID" value="TREG1_130330.1"/>
    <property type="gene ID" value="TREG1_130330"/>
</dbReference>
<evidence type="ECO:0000256" key="11">
    <source>
        <dbReference type="ARBA" id="ARBA00022679"/>
    </source>
</evidence>
<dbReference type="Pfam" id="PF00285">
    <property type="entry name" value="Citrate_synt"/>
    <property type="match status" value="1"/>
</dbReference>
<dbReference type="Gene3D" id="3.40.50.720">
    <property type="entry name" value="NAD(P)-binding Rossmann-like Domain"/>
    <property type="match status" value="1"/>
</dbReference>
<evidence type="ECO:0000256" key="20">
    <source>
        <dbReference type="ARBA" id="ARBA00030982"/>
    </source>
</evidence>
<evidence type="ECO:0000259" key="25">
    <source>
        <dbReference type="Pfam" id="PF24948"/>
    </source>
</evidence>
<evidence type="ECO:0000313" key="26">
    <source>
        <dbReference type="Proteomes" id="UP000050795"/>
    </source>
</evidence>
<dbReference type="SUPFAM" id="SSF56059">
    <property type="entry name" value="Glutathione synthetase ATP-binding domain-like"/>
    <property type="match status" value="1"/>
</dbReference>
<evidence type="ECO:0000256" key="3">
    <source>
        <dbReference type="ARBA" id="ARBA00005899"/>
    </source>
</evidence>
<evidence type="ECO:0000256" key="8">
    <source>
        <dbReference type="ARBA" id="ARBA00022499"/>
    </source>
</evidence>
<dbReference type="GO" id="GO:0006101">
    <property type="term" value="P:citrate metabolic process"/>
    <property type="evidence" value="ECO:0007669"/>
    <property type="project" value="InterPro"/>
</dbReference>
<dbReference type="Gene3D" id="3.40.50.261">
    <property type="entry name" value="Succinyl-CoA synthetase domains"/>
    <property type="match status" value="2"/>
</dbReference>
<evidence type="ECO:0000256" key="22">
    <source>
        <dbReference type="PIRSR" id="PIRSR036511-1"/>
    </source>
</evidence>
<evidence type="ECO:0000256" key="18">
    <source>
        <dbReference type="ARBA" id="ARBA00023098"/>
    </source>
</evidence>
<dbReference type="GO" id="GO:0046872">
    <property type="term" value="F:metal ion binding"/>
    <property type="evidence" value="ECO:0007669"/>
    <property type="project" value="UniProtKB-KW"/>
</dbReference>
<keyword evidence="13" id="KW-0547">Nucleotide-binding</keyword>
<evidence type="ECO:0000256" key="4">
    <source>
        <dbReference type="ARBA" id="ARBA00010719"/>
    </source>
</evidence>
<dbReference type="InterPro" id="IPR032263">
    <property type="entry name" value="Citrate-bd"/>
</dbReference>
<organism evidence="26 27">
    <name type="scientific">Trichobilharzia regenti</name>
    <name type="common">Nasal bird schistosome</name>
    <dbReference type="NCBI Taxonomy" id="157069"/>
    <lineage>
        <taxon>Eukaryota</taxon>
        <taxon>Metazoa</taxon>
        <taxon>Spiralia</taxon>
        <taxon>Lophotrochozoa</taxon>
        <taxon>Platyhelminthes</taxon>
        <taxon>Trematoda</taxon>
        <taxon>Digenea</taxon>
        <taxon>Strigeidida</taxon>
        <taxon>Schistosomatoidea</taxon>
        <taxon>Schistosomatidae</taxon>
        <taxon>Trichobilharzia</taxon>
    </lineage>
</organism>
<dbReference type="PROSITE" id="PS01216">
    <property type="entry name" value="SUCCINYL_COA_LIG_1"/>
    <property type="match status" value="1"/>
</dbReference>
<dbReference type="GO" id="GO:0003878">
    <property type="term" value="F:ATP citrate synthase activity"/>
    <property type="evidence" value="ECO:0007669"/>
    <property type="project" value="UniProtKB-EC"/>
</dbReference>
<reference evidence="26" key="1">
    <citation type="submission" date="2022-06" db="EMBL/GenBank/DDBJ databases">
        <authorList>
            <person name="Berger JAMES D."/>
            <person name="Berger JAMES D."/>
        </authorList>
    </citation>
    <scope>NUCLEOTIDE SEQUENCE [LARGE SCALE GENOMIC DNA]</scope>
</reference>
<evidence type="ECO:0000259" key="24">
    <source>
        <dbReference type="Pfam" id="PF16114"/>
    </source>
</evidence>
<sequence>MSSKAVYEESAKSIIYQSICCSQLSKNPLRVFEAGSDLSTVTDDWILQGNLVSKPDVLIKRRGKLGLVFAGLKWTDVQKQLSKFLGRSLNIGSTSGILDRFIIEPFVPHEQSEEYYLCIYTQRHSNVILFHHEGGVEVGQVDLKAKRFEVSVESLMKGDNSEEGMKAGCSVNQILQSTLLSEVKCPIRAQMLAEFIVELHAVFDRLHFTYLEINPLVICKWNPLNNDDDDSSLYLHILDVAAKLDQCAEHLFTSSIEWTVNGKMLEFPYGFGKSQSKEEAYIAKLDARTGASLKLSILNPDGRIWTMSAGGGASVIYADTVCELAERVKAAGGVSQGAKDLANYGEYSGAPSEELTYEYSKTLLCLMTNGDPHPDGKVLLIGGGIANFTNVAATFKGIVRALTEFKEKLQAHKIRIFVRRAGPNYQEGLRVMRELGHTINVPIYVFGPETHMTAIVSMAFGLREIPSPKPGSSHTTTSVSLSLCNLNTSSHHDYNKNKDKSSVMINQNHKISEFDNQQMLNLHMTHETLFTKETKCLVWGLQVKAVQSMLDFDYASERDSPSVAALIYPFNDDHQMKFYWGAKELFLPVYKNMLNAMHRHPEARVLVNFASLRVAYDVCMEAMQVDCIHHHPSNLMNNSDETENNSGQEPQIKCIAVIAEGIPENFTRRLIQRSKERNVLLIGPATVGGLKAGCFKIGNTGGMTDNILASRLYRPGSVAYVSRSGGMSNELNNIISINSDGVYEGVAIGGDRFPGSTFLDHILRYEGNPEVGMIVVLGEVGGVEEYALIDAVKSGKVKKPIIAWCIGSCGELLAAVDDTGSGSIQFGHAGACANSLKETATAKNKALADVGIHVPSSFDELDLLIRRVFDDLVRSGQLIPKPDHSPRTVPMDYSWAKELGLIRRPVAFTSTICDDRGEELLYAGLPISQVIEEELGIGGVLSLLWFKRRLPEYARKFLELCLIITADHGPAVSGAHNTIVTTRAGKDLISSLVTGLLTIGDRFGGALDAAARQFSNAYDTGLSPVQFVNQERQASRLIMGIGHRIKSITNPDKRVQLLSNYVHQHFPATPIIDYAFEVEKVTTSKRPNLILNVDGMIGVAMVDLLRNCGHFTREEADEYVNIGTLNGLFVLGRSIGFIGHHLDQKRLHQGLYRHPWEDISYMLPKDL</sequence>
<comment type="function">
    <text evidence="21">Catalyzes the cleavage of citrate into oxaloacetate and acetyl-CoA, the latter serving as common substrate in multiple biochemical reactions in protein, carbohydrate and lipid metabolism.</text>
</comment>
<evidence type="ECO:0000256" key="5">
    <source>
        <dbReference type="ARBA" id="ARBA00011881"/>
    </source>
</evidence>
<dbReference type="InterPro" id="IPR036291">
    <property type="entry name" value="NAD(P)-bd_dom_sf"/>
</dbReference>
<comment type="subunit">
    <text evidence="5">Homotetramer.</text>
</comment>
<evidence type="ECO:0000256" key="1">
    <source>
        <dbReference type="ARBA" id="ARBA00001946"/>
    </source>
</evidence>
<feature type="domain" description="ATP-citrate synthase ATP-grasp" evidence="25">
    <location>
        <begin position="2"/>
        <end position="253"/>
    </location>
</feature>
<keyword evidence="12" id="KW-0479">Metal-binding</keyword>
<keyword evidence="18" id="KW-0443">Lipid metabolism</keyword>
<dbReference type="InterPro" id="IPR002020">
    <property type="entry name" value="Citrate_synthase"/>
</dbReference>
<evidence type="ECO:0000256" key="12">
    <source>
        <dbReference type="ARBA" id="ARBA00022723"/>
    </source>
</evidence>
<keyword evidence="8" id="KW-1017">Isopeptide bond</keyword>
<protein>
    <recommendedName>
        <fullName evidence="6">ATP citrate synthase</fullName>
        <ecNumber evidence="6">2.3.3.8</ecNumber>
    </recommendedName>
    <alternativeName>
        <fullName evidence="19">ATP-citrate (pro-S-)-lyase</fullName>
    </alternativeName>
    <alternativeName>
        <fullName evidence="20">Citrate cleavage enzyme</fullName>
    </alternativeName>
</protein>
<dbReference type="Pfam" id="PF16114">
    <property type="entry name" value="Citrate_bind"/>
    <property type="match status" value="1"/>
</dbReference>
<dbReference type="GO" id="GO:0005524">
    <property type="term" value="F:ATP binding"/>
    <property type="evidence" value="ECO:0007669"/>
    <property type="project" value="UniProtKB-KW"/>
</dbReference>
<comment type="similarity">
    <text evidence="4">In the N-terminal section; belongs to the succinate/malate CoA ligase beta subunit family.</text>
</comment>
<dbReference type="GO" id="GO:0006633">
    <property type="term" value="P:fatty acid biosynthetic process"/>
    <property type="evidence" value="ECO:0007669"/>
    <property type="project" value="TreeGrafter"/>
</dbReference>
<name>A0AA85IZ71_TRIRE</name>
<dbReference type="InterPro" id="IPR014608">
    <property type="entry name" value="ATP-citrate_synthase"/>
</dbReference>
<dbReference type="Pfam" id="PF00549">
    <property type="entry name" value="Ligase_CoA"/>
    <property type="match status" value="1"/>
</dbReference>
<dbReference type="AlphaFoldDB" id="A0AA85IZ71"/>
<dbReference type="CDD" id="cd06100">
    <property type="entry name" value="CCL_ACL-C"/>
    <property type="match status" value="1"/>
</dbReference>